<gene>
    <name evidence="1" type="ORF">AAW31_02300</name>
    <name evidence="2" type="ORF">BCL69_10405</name>
</gene>
<dbReference type="OrthoDB" id="6702050at2"/>
<dbReference type="AlphaFoldDB" id="A0A0F7KCK4"/>
<proteinExistence type="predicted"/>
<evidence type="ECO:0000313" key="2">
    <source>
        <dbReference type="EMBL" id="TYP83879.1"/>
    </source>
</evidence>
<dbReference type="KEGG" id="nco:AAW31_02300"/>
<evidence type="ECO:0000313" key="4">
    <source>
        <dbReference type="Proteomes" id="UP000324176"/>
    </source>
</evidence>
<reference evidence="1 3" key="2">
    <citation type="journal article" date="2016" name="Genome Announc.">
        <title>Genome Sequence of Nitrosomonas communis Strain Nm2, a Mesophilic Ammonia-Oxidizing Bacterium Isolated from Mediterranean Soil.</title>
        <authorList>
            <person name="Kozlowski J.A."/>
            <person name="Kits K.D."/>
            <person name="Stein L.Y."/>
        </authorList>
    </citation>
    <scope>NUCLEOTIDE SEQUENCE [LARGE SCALE GENOMIC DNA]</scope>
    <source>
        <strain evidence="1 3">Nm2</strain>
    </source>
</reference>
<dbReference type="InterPro" id="IPR016893">
    <property type="entry name" value="UCP028589"/>
</dbReference>
<reference evidence="3" key="1">
    <citation type="submission" date="2015-05" db="EMBL/GenBank/DDBJ databases">
        <title>Draft genome of Nitrosomonas communis strain Nm2.</title>
        <authorList>
            <person name="Kozlowski J.A."/>
            <person name="Kits K.D."/>
            <person name="Stein L.Y."/>
        </authorList>
    </citation>
    <scope>NUCLEOTIDE SEQUENCE [LARGE SCALE GENOMIC DNA]</scope>
    <source>
        <strain evidence="3">Nm2</strain>
    </source>
</reference>
<evidence type="ECO:0000313" key="3">
    <source>
        <dbReference type="Proteomes" id="UP000034156"/>
    </source>
</evidence>
<dbReference type="Proteomes" id="UP000324176">
    <property type="component" value="Unassembled WGS sequence"/>
</dbReference>
<evidence type="ECO:0000313" key="1">
    <source>
        <dbReference type="EMBL" id="AKH36898.1"/>
    </source>
</evidence>
<dbReference type="Proteomes" id="UP000034156">
    <property type="component" value="Chromosome"/>
</dbReference>
<protein>
    <submittedName>
        <fullName evidence="1">Uncharacterized protein</fullName>
    </submittedName>
</protein>
<dbReference type="PATRIC" id="fig|44574.3.peg.548"/>
<organism evidence="1 3">
    <name type="scientific">Nitrosomonas communis</name>
    <dbReference type="NCBI Taxonomy" id="44574"/>
    <lineage>
        <taxon>Bacteria</taxon>
        <taxon>Pseudomonadati</taxon>
        <taxon>Pseudomonadota</taxon>
        <taxon>Betaproteobacteria</taxon>
        <taxon>Nitrosomonadales</taxon>
        <taxon>Nitrosomonadaceae</taxon>
        <taxon>Nitrosomonas</taxon>
    </lineage>
</organism>
<sequence length="249" mass="26548">MYFSGQGKVFIASRAADGFPAAMRFVGNVPDLKINLETEKLEHKESSSGQRLTDLSLITAKKTSVEFSLEEFSTDNLALVLYGTKSTITGSTVTAEALANPLAAGDYARLKNGKVSSVVVKDSAGTPATLVAGTDYEISSADHGTLKILNIGTYVQPFKADYSYGAQVNVGLFQAAAPDRWLRFEGLNTADSLKPVLIELYKVTLDPLNELVLISDDVTKLALSGAALFDETKVGDAILGQFGRVVDLS</sequence>
<name>A0A0F7KCK4_9PROT</name>
<accession>A0A0F7KCK4</accession>
<keyword evidence="3" id="KW-1185">Reference proteome</keyword>
<dbReference type="EMBL" id="CP011451">
    <property type="protein sequence ID" value="AKH36898.1"/>
    <property type="molecule type" value="Genomic_DNA"/>
</dbReference>
<dbReference type="RefSeq" id="WP_046848997.1">
    <property type="nucleotide sequence ID" value="NZ_CP011451.1"/>
</dbReference>
<dbReference type="PIRSF" id="PIRSF028589">
    <property type="entry name" value="UCP028589"/>
    <property type="match status" value="1"/>
</dbReference>
<reference evidence="2 4" key="3">
    <citation type="submission" date="2019-07" db="EMBL/GenBank/DDBJ databases">
        <title>Active sludge and wastewater microbial communities from Klosterneuburg, Austria.</title>
        <authorList>
            <person name="Wagner M."/>
        </authorList>
    </citation>
    <scope>NUCLEOTIDE SEQUENCE [LARGE SCALE GENOMIC DNA]</scope>
    <source>
        <strain evidence="2 4">Nm2</strain>
    </source>
</reference>
<dbReference type="EMBL" id="VNHT01000040">
    <property type="protein sequence ID" value="TYP83879.1"/>
    <property type="molecule type" value="Genomic_DNA"/>
</dbReference>